<reference evidence="10 11" key="1">
    <citation type="journal article" date="2010" name="J. Bacteriol.">
        <title>Genome sequence of the oligotrophic marine Gammaproteobacterium HTCC2143, isolated from the Oregon Coast.</title>
        <authorList>
            <person name="Oh H.M."/>
            <person name="Kang I."/>
            <person name="Ferriera S."/>
            <person name="Giovannoni S.J."/>
            <person name="Cho J.C."/>
        </authorList>
    </citation>
    <scope>NUCLEOTIDE SEQUENCE [LARGE SCALE GENOMIC DNA]</scope>
    <source>
        <strain evidence="10 11">HTCC2143</strain>
    </source>
</reference>
<keyword evidence="11" id="KW-1185">Reference proteome</keyword>
<comment type="cofactor">
    <cofactor evidence="7">
        <name>Mg(2+)</name>
        <dbReference type="ChEBI" id="CHEBI:18420"/>
    </cofactor>
</comment>
<feature type="domain" description="Glutamate-ammonia ligase adenylyltransferase repeated" evidence="8">
    <location>
        <begin position="46"/>
        <end position="291"/>
    </location>
</feature>
<dbReference type="SUPFAM" id="SSF81301">
    <property type="entry name" value="Nucleotidyltransferase"/>
    <property type="match status" value="2"/>
</dbReference>
<sequence>MTVTTQVPSLYADEFQKAAEEFKQRNNGYVDWLDEQLKNPVFSDQLSRTWFGSQYARSVCCRHPELFKALVDDNDFTQSVSDKAFAERLVLLLQGFDDAEQFDAALRKNRAKEMLRIIWRDVNRLAELNETMRDISLLAEVSIQQALEFHHRQLSQIYGIPMALVEGVQTPQHMVVLGMGKLGAWELNLSSDIDLIFSYPHNGETIGVAKCLDNGEFFTRLARKLIQSIDQMTAEGFVFRVDMRLRPYGDSGALALSFGAMEEYYQDQGRDWERYAMIKARVVSGSPEHAKQLMDLLRPFTYRRYIDFSAIDSLRSMKKMIGREAKRRGLDNDVKLGAGGIREIEFIAQCFQLIRGGRETELQERRVQKVLALLAEKSWLPAIAVDELLQAYVFLRNTEHGIQAFKDQQSQTLPSDDYPRCVLAFYLGFDSWALFSAELDKHRANVGRHFGDVITDPEDDNASDELDTQWCDLWSGELDSTAAIKLLNESGHEAAEESITRLTRLRQDSAVQRMQTVGQQRLTQFMPQLLQAVSGVENPSLTLLRILPLVESVIRRTAYLVLLVENPAALRQLVMLCAGSSWIAAHLTRHPVLLDELLDPRTVYRVPTKDVLRDELQQQLLRLPWEDLDAHMEALRYFKQAHQLYVSAAEVTGKLPLMKVSDYLTVIAEIILEHVLELAWHNLTEKHGWPQKAEGVPCDKEFIVVGYGKLGGIELGHSSDLDLVFIHDGGEGLATDGKRPVDNGMFFTRLGQRMIHIMTAQTPSGMLYDVDMRLRPSGTSGLLVTSIKAFESYQQKEAWTWEHQALVRARVVAGTAELGQRFETLRRKLLCEPRELIALKTAVVDMRQKMRDHMGSKPADQHKQFHLKHDAGGIVDIEFLTQYLVLSESAHHPELANWSDNVRILQSLQQCGLMTDEDTEGLTEAYKSFRRATHRLALQQQKNIVGADEFLPERRLVKALWQRWFGGEETQNSPSC</sequence>
<feature type="domain" description="PII-uridylyltransferase/Glutamine-synthetase adenylyltransferase" evidence="9">
    <location>
        <begin position="846"/>
        <end position="942"/>
    </location>
</feature>
<feature type="domain" description="Glutamate-ammonia ligase adenylyltransferase repeated" evidence="8">
    <location>
        <begin position="571"/>
        <end position="823"/>
    </location>
</feature>
<dbReference type="eggNOG" id="COG1391">
    <property type="taxonomic scope" value="Bacteria"/>
</dbReference>
<dbReference type="GO" id="GO:0008882">
    <property type="term" value="F:[glutamate-ammonia-ligase] adenylyltransferase activity"/>
    <property type="evidence" value="ECO:0007669"/>
    <property type="project" value="UniProtKB-UniRule"/>
</dbReference>
<dbReference type="GO" id="GO:0047388">
    <property type="term" value="F:[glutamine synthetase]-adenylyl-L-tyrosine phosphorylase activity"/>
    <property type="evidence" value="ECO:0007669"/>
    <property type="project" value="UniProtKB-EC"/>
</dbReference>
<dbReference type="STRING" id="247633.GP2143_15951"/>
<evidence type="ECO:0000256" key="3">
    <source>
        <dbReference type="ARBA" id="ARBA00022741"/>
    </source>
</evidence>
<comment type="catalytic activity">
    <reaction evidence="7">
        <text>[glutamine synthetase]-O(4)-(5'-adenylyl)-L-tyrosine + phosphate = [glutamine synthetase]-L-tyrosine + ADP</text>
        <dbReference type="Rhea" id="RHEA:43716"/>
        <dbReference type="Rhea" id="RHEA-COMP:10660"/>
        <dbReference type="Rhea" id="RHEA-COMP:10661"/>
        <dbReference type="ChEBI" id="CHEBI:43474"/>
        <dbReference type="ChEBI" id="CHEBI:46858"/>
        <dbReference type="ChEBI" id="CHEBI:83624"/>
        <dbReference type="ChEBI" id="CHEBI:456216"/>
        <dbReference type="EC" id="2.7.7.89"/>
    </reaction>
</comment>
<keyword evidence="10" id="KW-0436">Ligase</keyword>
<dbReference type="InterPro" id="IPR005190">
    <property type="entry name" value="GlnE_rpt_dom"/>
</dbReference>
<dbReference type="Pfam" id="PF03710">
    <property type="entry name" value="GlnE"/>
    <property type="match status" value="2"/>
</dbReference>
<evidence type="ECO:0000256" key="7">
    <source>
        <dbReference type="HAMAP-Rule" id="MF_00802"/>
    </source>
</evidence>
<keyword evidence="1 7" id="KW-0808">Transferase</keyword>
<dbReference type="Gene3D" id="3.30.460.10">
    <property type="entry name" value="Beta Polymerase, domain 2"/>
    <property type="match status" value="2"/>
</dbReference>
<feature type="domain" description="PII-uridylyltransferase/Glutamine-synthetase adenylyltransferase" evidence="9">
    <location>
        <begin position="315"/>
        <end position="453"/>
    </location>
</feature>
<dbReference type="CDD" id="cd05401">
    <property type="entry name" value="NT_GlnE_GlnD_like"/>
    <property type="match status" value="2"/>
</dbReference>
<comment type="similarity">
    <text evidence="7">Belongs to the GlnE family.</text>
</comment>
<feature type="region of interest" description="Adenylyl transferase" evidence="7">
    <location>
        <begin position="467"/>
        <end position="976"/>
    </location>
</feature>
<dbReference type="GO" id="GO:0005524">
    <property type="term" value="F:ATP binding"/>
    <property type="evidence" value="ECO:0007669"/>
    <property type="project" value="UniProtKB-UniRule"/>
</dbReference>
<keyword evidence="2 7" id="KW-0548">Nucleotidyltransferase</keyword>
<comment type="function">
    <text evidence="7">Involved in the regulation of glutamine synthetase GlnA, a key enzyme in the process to assimilate ammonia. When cellular nitrogen levels are high, the C-terminal adenylyl transferase (AT) inactivates GlnA by covalent transfer of an adenylyl group from ATP to specific tyrosine residue of GlnA, thus reducing its activity. Conversely, when nitrogen levels are low, the N-terminal adenylyl removase (AR) activates GlnA by removing the adenylyl group by phosphorolysis, increasing its activity. The regulatory region of GlnE binds the signal transduction protein PII (GlnB) which indicates the nitrogen status of the cell.</text>
</comment>
<evidence type="ECO:0000256" key="4">
    <source>
        <dbReference type="ARBA" id="ARBA00022840"/>
    </source>
</evidence>
<dbReference type="Proteomes" id="UP000004931">
    <property type="component" value="Unassembled WGS sequence"/>
</dbReference>
<dbReference type="GO" id="GO:0000287">
    <property type="term" value="F:magnesium ion binding"/>
    <property type="evidence" value="ECO:0007669"/>
    <property type="project" value="UniProtKB-UniRule"/>
</dbReference>
<dbReference type="FunFam" id="3.30.460.10:FF:000009">
    <property type="entry name" value="Bifunctional glutamine synthetase adenylyltransferase/adenylyl-removing enzyme"/>
    <property type="match status" value="2"/>
</dbReference>
<dbReference type="GO" id="GO:0016874">
    <property type="term" value="F:ligase activity"/>
    <property type="evidence" value="ECO:0007669"/>
    <property type="project" value="UniProtKB-KW"/>
</dbReference>
<feature type="region of interest" description="Adenylyl removase" evidence="7">
    <location>
        <begin position="1"/>
        <end position="458"/>
    </location>
</feature>
<gene>
    <name evidence="7" type="primary">glnE</name>
    <name evidence="10" type="ORF">GP2143_15951</name>
</gene>
<dbReference type="OrthoDB" id="9759366at2"/>
<evidence type="ECO:0000259" key="9">
    <source>
        <dbReference type="Pfam" id="PF08335"/>
    </source>
</evidence>
<evidence type="ECO:0000256" key="5">
    <source>
        <dbReference type="ARBA" id="ARBA00022842"/>
    </source>
</evidence>
<name>A0Y9G0_9GAMM</name>
<comment type="catalytic activity">
    <reaction evidence="7">
        <text>[glutamine synthetase]-L-tyrosine + ATP = [glutamine synthetase]-O(4)-(5'-adenylyl)-L-tyrosine + diphosphate</text>
        <dbReference type="Rhea" id="RHEA:18589"/>
        <dbReference type="Rhea" id="RHEA-COMP:10660"/>
        <dbReference type="Rhea" id="RHEA-COMP:10661"/>
        <dbReference type="ChEBI" id="CHEBI:30616"/>
        <dbReference type="ChEBI" id="CHEBI:33019"/>
        <dbReference type="ChEBI" id="CHEBI:46858"/>
        <dbReference type="ChEBI" id="CHEBI:83624"/>
        <dbReference type="EC" id="2.7.7.42"/>
    </reaction>
</comment>
<dbReference type="SUPFAM" id="SSF81593">
    <property type="entry name" value="Nucleotidyltransferase substrate binding subunit/domain"/>
    <property type="match status" value="2"/>
</dbReference>
<protein>
    <recommendedName>
        <fullName evidence="7">Bifunctional glutamine synthetase adenylyltransferase/adenylyl-removing enzyme</fullName>
    </recommendedName>
    <alternativeName>
        <fullName evidence="7">ATP:glutamine synthetase adenylyltransferase</fullName>
    </alternativeName>
    <alternativeName>
        <fullName evidence="7">ATase</fullName>
    </alternativeName>
    <domain>
        <recommendedName>
            <fullName evidence="7">Glutamine synthetase adenylyl-L-tyrosine phosphorylase</fullName>
            <ecNumber evidence="7">2.7.7.89</ecNumber>
        </recommendedName>
        <alternativeName>
            <fullName evidence="7">Adenylyl removase</fullName>
            <shortName evidence="7">AR</shortName>
            <shortName evidence="7">AT-N</shortName>
        </alternativeName>
    </domain>
    <domain>
        <recommendedName>
            <fullName evidence="7">Glutamine synthetase adenylyl transferase</fullName>
            <ecNumber evidence="7">2.7.7.42</ecNumber>
        </recommendedName>
        <alternativeName>
            <fullName evidence="7">Adenylyl transferase</fullName>
            <shortName evidence="7">AT</shortName>
            <shortName evidence="7">AT-C</shortName>
        </alternativeName>
    </domain>
</protein>
<dbReference type="InterPro" id="IPR023057">
    <property type="entry name" value="GlnE"/>
</dbReference>
<dbReference type="PANTHER" id="PTHR30621:SF0">
    <property type="entry name" value="BIFUNCTIONAL GLUTAMINE SYNTHETASE ADENYLYLTRANSFERASE_ADENYLYL-REMOVING ENZYME"/>
    <property type="match status" value="1"/>
</dbReference>
<proteinExistence type="inferred from homology"/>
<dbReference type="EC" id="2.7.7.42" evidence="7"/>
<dbReference type="InterPro" id="IPR013546">
    <property type="entry name" value="PII_UdlTrfase/GS_AdlTrfase"/>
</dbReference>
<dbReference type="AlphaFoldDB" id="A0Y9G0"/>
<dbReference type="EC" id="2.7.7.89" evidence="7"/>
<keyword evidence="4 7" id="KW-0067">ATP-binding</keyword>
<dbReference type="HAMAP" id="MF_00802">
    <property type="entry name" value="GlnE"/>
    <property type="match status" value="1"/>
</dbReference>
<evidence type="ECO:0000256" key="1">
    <source>
        <dbReference type="ARBA" id="ARBA00022679"/>
    </source>
</evidence>
<evidence type="ECO:0000259" key="8">
    <source>
        <dbReference type="Pfam" id="PF03710"/>
    </source>
</evidence>
<dbReference type="FunFam" id="1.20.120.330:FF:000005">
    <property type="entry name" value="Bifunctional glutamine synthetase adenylyltransferase/adenylyl-removing enzyme"/>
    <property type="match status" value="1"/>
</dbReference>
<comment type="caution">
    <text evidence="10">The sequence shown here is derived from an EMBL/GenBank/DDBJ whole genome shotgun (WGS) entry which is preliminary data.</text>
</comment>
<dbReference type="GO" id="GO:0000820">
    <property type="term" value="P:regulation of glutamine family amino acid metabolic process"/>
    <property type="evidence" value="ECO:0007669"/>
    <property type="project" value="UniProtKB-UniRule"/>
</dbReference>
<dbReference type="Gene3D" id="1.20.120.1510">
    <property type="match status" value="1"/>
</dbReference>
<keyword evidence="5 7" id="KW-0460">Magnesium</keyword>
<dbReference type="InterPro" id="IPR043519">
    <property type="entry name" value="NT_sf"/>
</dbReference>
<dbReference type="Gene3D" id="1.20.120.330">
    <property type="entry name" value="Nucleotidyltransferases domain 2"/>
    <property type="match status" value="2"/>
</dbReference>
<dbReference type="PANTHER" id="PTHR30621">
    <property type="entry name" value="GLUTAMINE SYNTHETASE ADENYLYLTRANSFERASE"/>
    <property type="match status" value="1"/>
</dbReference>
<keyword evidence="6 7" id="KW-0511">Multifunctional enzyme</keyword>
<organism evidence="10 11">
    <name type="scientific">marine gamma proteobacterium HTCC2143</name>
    <dbReference type="NCBI Taxonomy" id="247633"/>
    <lineage>
        <taxon>Bacteria</taxon>
        <taxon>Pseudomonadati</taxon>
        <taxon>Pseudomonadota</taxon>
        <taxon>Gammaproteobacteria</taxon>
        <taxon>Cellvibrionales</taxon>
        <taxon>Spongiibacteraceae</taxon>
        <taxon>BD1-7 clade</taxon>
    </lineage>
</organism>
<keyword evidence="3 7" id="KW-0547">Nucleotide-binding</keyword>
<dbReference type="GO" id="GO:0005829">
    <property type="term" value="C:cytosol"/>
    <property type="evidence" value="ECO:0007669"/>
    <property type="project" value="TreeGrafter"/>
</dbReference>
<dbReference type="Pfam" id="PF08335">
    <property type="entry name" value="GlnD_UR_UTase"/>
    <property type="match status" value="2"/>
</dbReference>
<evidence type="ECO:0000256" key="2">
    <source>
        <dbReference type="ARBA" id="ARBA00022695"/>
    </source>
</evidence>
<evidence type="ECO:0000313" key="10">
    <source>
        <dbReference type="EMBL" id="EAW32764.1"/>
    </source>
</evidence>
<evidence type="ECO:0000313" key="11">
    <source>
        <dbReference type="Proteomes" id="UP000004931"/>
    </source>
</evidence>
<accession>A0Y9G0</accession>
<dbReference type="NCBIfam" id="NF008292">
    <property type="entry name" value="PRK11072.1"/>
    <property type="match status" value="1"/>
</dbReference>
<evidence type="ECO:0000256" key="6">
    <source>
        <dbReference type="ARBA" id="ARBA00023268"/>
    </source>
</evidence>
<dbReference type="EMBL" id="AAVT01000001">
    <property type="protein sequence ID" value="EAW32764.1"/>
    <property type="molecule type" value="Genomic_DNA"/>
</dbReference>